<name>A0A811U9F9_CERCA</name>
<feature type="transmembrane region" description="Helical" evidence="1">
    <location>
        <begin position="20"/>
        <end position="43"/>
    </location>
</feature>
<accession>A0A811U9F9</accession>
<dbReference type="AlphaFoldDB" id="A0A811U9F9"/>
<keyword evidence="1" id="KW-0812">Transmembrane</keyword>
<gene>
    <name evidence="2" type="ORF">CCAP1982_LOCUS3489</name>
</gene>
<reference evidence="2" key="1">
    <citation type="submission" date="2020-11" db="EMBL/GenBank/DDBJ databases">
        <authorList>
            <person name="Whitehead M."/>
        </authorList>
    </citation>
    <scope>NUCLEOTIDE SEQUENCE</scope>
    <source>
        <strain evidence="2">EGII</strain>
    </source>
</reference>
<dbReference type="EMBL" id="CAJHJT010000001">
    <property type="protein sequence ID" value="CAD6994756.1"/>
    <property type="molecule type" value="Genomic_DNA"/>
</dbReference>
<protein>
    <submittedName>
        <fullName evidence="2">(Mediterranean fruit fly) hypothetical protein</fullName>
    </submittedName>
</protein>
<proteinExistence type="predicted"/>
<keyword evidence="1" id="KW-1133">Transmembrane helix</keyword>
<comment type="caution">
    <text evidence="2">The sequence shown here is derived from an EMBL/GenBank/DDBJ whole genome shotgun (WGS) entry which is preliminary data.</text>
</comment>
<keyword evidence="1" id="KW-0472">Membrane</keyword>
<evidence type="ECO:0000256" key="1">
    <source>
        <dbReference type="SAM" id="Phobius"/>
    </source>
</evidence>
<evidence type="ECO:0000313" key="2">
    <source>
        <dbReference type="EMBL" id="CAD6994756.1"/>
    </source>
</evidence>
<evidence type="ECO:0000313" key="3">
    <source>
        <dbReference type="Proteomes" id="UP000606786"/>
    </source>
</evidence>
<organism evidence="2 3">
    <name type="scientific">Ceratitis capitata</name>
    <name type="common">Mediterranean fruit fly</name>
    <name type="synonym">Tephritis capitata</name>
    <dbReference type="NCBI Taxonomy" id="7213"/>
    <lineage>
        <taxon>Eukaryota</taxon>
        <taxon>Metazoa</taxon>
        <taxon>Ecdysozoa</taxon>
        <taxon>Arthropoda</taxon>
        <taxon>Hexapoda</taxon>
        <taxon>Insecta</taxon>
        <taxon>Pterygota</taxon>
        <taxon>Neoptera</taxon>
        <taxon>Endopterygota</taxon>
        <taxon>Diptera</taxon>
        <taxon>Brachycera</taxon>
        <taxon>Muscomorpha</taxon>
        <taxon>Tephritoidea</taxon>
        <taxon>Tephritidae</taxon>
        <taxon>Ceratitis</taxon>
        <taxon>Ceratitis</taxon>
    </lineage>
</organism>
<dbReference type="Proteomes" id="UP000606786">
    <property type="component" value="Unassembled WGS sequence"/>
</dbReference>
<sequence length="67" mass="7413">MINRRATRNEDERQRWQRSIGNVVVIVTILTLGIAACTSFFLLNGTNCSVNDGCEDKEDDGDCCGCD</sequence>
<keyword evidence="3" id="KW-1185">Reference proteome</keyword>